<gene>
    <name evidence="9" type="ORF">GM173_13665</name>
</gene>
<dbReference type="PANTHER" id="PTHR30521">
    <property type="entry name" value="DEFERROCHELATASE/PEROXIDASE"/>
    <property type="match status" value="1"/>
</dbReference>
<evidence type="ECO:0000256" key="6">
    <source>
        <dbReference type="ARBA" id="ARBA00025737"/>
    </source>
</evidence>
<dbReference type="InterPro" id="IPR006314">
    <property type="entry name" value="Dyp_peroxidase"/>
</dbReference>
<dbReference type="EMBL" id="WOFE01000009">
    <property type="protein sequence ID" value="MBM5572616.1"/>
    <property type="molecule type" value="Genomic_DNA"/>
</dbReference>
<sequence length="308" mass="34124">MSTPQSGILPAASSHGLFLLFRRRLGRRADAELKALFASLPAQADALAAANPDSQFYAVIGFGAEVWPEFYPGEKPVLLRSFPRIPGAIHPAPSTSADVMLHLRAERYDLLHEFADQVVQASSHCLDVIETTHGFRYRDSRDLTGFVDGTENPENEDRARVALVGSEDAPWAGGSYLHVQRYVHRMETWNKLPVKQQEAVIGRTKESNEELPDEDKPLTAHISRVVIEENEQELEILRHSLPYGTPGGDQGLYFASYCKTPANFEKMLAKMVAPTSDGRVDHLLNFSRAVSGAAFFVPSREALARLAK</sequence>
<dbReference type="InterPro" id="IPR048327">
    <property type="entry name" value="Dyp_perox_N"/>
</dbReference>
<protein>
    <submittedName>
        <fullName evidence="9">Dyp-type peroxidase</fullName>
    </submittedName>
</protein>
<keyword evidence="2 9" id="KW-0575">Peroxidase</keyword>
<evidence type="ECO:0000256" key="2">
    <source>
        <dbReference type="ARBA" id="ARBA00022559"/>
    </source>
</evidence>
<evidence type="ECO:0000313" key="10">
    <source>
        <dbReference type="Proteomes" id="UP001195660"/>
    </source>
</evidence>
<feature type="domain" description="Dyp-type peroxidase N-terminal" evidence="7">
    <location>
        <begin position="5"/>
        <end position="136"/>
    </location>
</feature>
<evidence type="ECO:0000256" key="3">
    <source>
        <dbReference type="ARBA" id="ARBA00022723"/>
    </source>
</evidence>
<comment type="cofactor">
    <cofactor evidence="1">
        <name>heme b</name>
        <dbReference type="ChEBI" id="CHEBI:60344"/>
    </cofactor>
</comment>
<dbReference type="InterPro" id="IPR011008">
    <property type="entry name" value="Dimeric_a/b-barrel"/>
</dbReference>
<dbReference type="NCBIfam" id="TIGR01413">
    <property type="entry name" value="Dyp_perox_fam"/>
    <property type="match status" value="1"/>
</dbReference>
<dbReference type="Pfam" id="PF20628">
    <property type="entry name" value="Dyp_perox_C"/>
    <property type="match status" value="1"/>
</dbReference>
<evidence type="ECO:0000256" key="4">
    <source>
        <dbReference type="ARBA" id="ARBA00023002"/>
    </source>
</evidence>
<evidence type="ECO:0000259" key="7">
    <source>
        <dbReference type="Pfam" id="PF04261"/>
    </source>
</evidence>
<name>A0ABS2CGV3_9NEIS</name>
<evidence type="ECO:0000256" key="5">
    <source>
        <dbReference type="ARBA" id="ARBA00023004"/>
    </source>
</evidence>
<dbReference type="Pfam" id="PF04261">
    <property type="entry name" value="Dyp_perox_N"/>
    <property type="match status" value="1"/>
</dbReference>
<feature type="domain" description="Dyp-type peroxidase C-terminal" evidence="8">
    <location>
        <begin position="139"/>
        <end position="301"/>
    </location>
</feature>
<accession>A0ABS2CGV3</accession>
<reference evidence="9 10" key="1">
    <citation type="submission" date="2019-11" db="EMBL/GenBank/DDBJ databases">
        <title>Novel Deefgea species.</title>
        <authorList>
            <person name="Han J.-H."/>
        </authorList>
    </citation>
    <scope>NUCLEOTIDE SEQUENCE [LARGE SCALE GENOMIC DNA]</scope>
    <source>
        <strain evidence="9 10">LMG 24817</strain>
    </source>
</reference>
<dbReference type="GO" id="GO:0004601">
    <property type="term" value="F:peroxidase activity"/>
    <property type="evidence" value="ECO:0007669"/>
    <property type="project" value="UniProtKB-KW"/>
</dbReference>
<evidence type="ECO:0000256" key="1">
    <source>
        <dbReference type="ARBA" id="ARBA00001970"/>
    </source>
</evidence>
<proteinExistence type="inferred from homology"/>
<organism evidence="9 10">
    <name type="scientific">Deefgea chitinilytica</name>
    <dbReference type="NCBI Taxonomy" id="570276"/>
    <lineage>
        <taxon>Bacteria</taxon>
        <taxon>Pseudomonadati</taxon>
        <taxon>Pseudomonadota</taxon>
        <taxon>Betaproteobacteria</taxon>
        <taxon>Neisseriales</taxon>
        <taxon>Chitinibacteraceae</taxon>
        <taxon>Deefgea</taxon>
    </lineage>
</organism>
<dbReference type="SUPFAM" id="SSF54909">
    <property type="entry name" value="Dimeric alpha+beta barrel"/>
    <property type="match status" value="1"/>
</dbReference>
<dbReference type="PROSITE" id="PS51404">
    <property type="entry name" value="DYP_PEROXIDASE"/>
    <property type="match status" value="1"/>
</dbReference>
<evidence type="ECO:0000313" key="9">
    <source>
        <dbReference type="EMBL" id="MBM5572616.1"/>
    </source>
</evidence>
<dbReference type="RefSeq" id="WP_203571946.1">
    <property type="nucleotide sequence ID" value="NZ_WOFE01000009.1"/>
</dbReference>
<keyword evidence="5" id="KW-0408">Iron</keyword>
<comment type="similarity">
    <text evidence="6">Belongs to the DyP-type peroxidase family.</text>
</comment>
<keyword evidence="3" id="KW-0479">Metal-binding</keyword>
<comment type="caution">
    <text evidence="9">The sequence shown here is derived from an EMBL/GenBank/DDBJ whole genome shotgun (WGS) entry which is preliminary data.</text>
</comment>
<keyword evidence="4" id="KW-0560">Oxidoreductase</keyword>
<evidence type="ECO:0000259" key="8">
    <source>
        <dbReference type="Pfam" id="PF20628"/>
    </source>
</evidence>
<dbReference type="Proteomes" id="UP001195660">
    <property type="component" value="Unassembled WGS sequence"/>
</dbReference>
<dbReference type="InterPro" id="IPR048328">
    <property type="entry name" value="Dyp_perox_C"/>
</dbReference>
<keyword evidence="10" id="KW-1185">Reference proteome</keyword>
<dbReference type="PANTHER" id="PTHR30521:SF0">
    <property type="entry name" value="DYP-TYPE PEROXIDASE FAMILY PROTEIN"/>
    <property type="match status" value="1"/>
</dbReference>